<accession>A0AAE1MI40</accession>
<dbReference type="GO" id="GO:0030686">
    <property type="term" value="C:90S preribosome"/>
    <property type="evidence" value="ECO:0007669"/>
    <property type="project" value="InterPro"/>
</dbReference>
<dbReference type="GO" id="GO:0030688">
    <property type="term" value="C:preribosome, small subunit precursor"/>
    <property type="evidence" value="ECO:0007669"/>
    <property type="project" value="InterPro"/>
</dbReference>
<dbReference type="InterPro" id="IPR028160">
    <property type="entry name" value="Slx9-like"/>
</dbReference>
<evidence type="ECO:0000256" key="1">
    <source>
        <dbReference type="ARBA" id="ARBA00004604"/>
    </source>
</evidence>
<dbReference type="Proteomes" id="UP001293593">
    <property type="component" value="Unassembled WGS sequence"/>
</dbReference>
<dbReference type="GO" id="GO:0000462">
    <property type="term" value="P:maturation of SSU-rRNA from tricistronic rRNA transcript (SSU-rRNA, 5.8S rRNA, LSU-rRNA)"/>
    <property type="evidence" value="ECO:0007669"/>
    <property type="project" value="InterPro"/>
</dbReference>
<comment type="subcellular location">
    <subcellularLocation>
        <location evidence="1">Nucleus</location>
        <location evidence="1">Nucleolus</location>
    </subcellularLocation>
</comment>
<comment type="caution">
    <text evidence="5">The sequence shown here is derived from an EMBL/GenBank/DDBJ whole genome shotgun (WGS) entry which is preliminary data.</text>
</comment>
<protein>
    <recommendedName>
        <fullName evidence="7">Ribosome biogenesis protein slx9-like</fullName>
    </recommendedName>
</protein>
<keyword evidence="3" id="KW-0539">Nucleus</keyword>
<dbReference type="GO" id="GO:0005730">
    <property type="term" value="C:nucleolus"/>
    <property type="evidence" value="ECO:0007669"/>
    <property type="project" value="UniProtKB-SubCell"/>
</dbReference>
<feature type="region of interest" description="Disordered" evidence="4">
    <location>
        <begin position="125"/>
        <end position="160"/>
    </location>
</feature>
<proteinExistence type="inferred from homology"/>
<dbReference type="EMBL" id="JAWXYG010000008">
    <property type="protein sequence ID" value="KAK4265705.1"/>
    <property type="molecule type" value="Genomic_DNA"/>
</dbReference>
<organism evidence="5 6">
    <name type="scientific">Acacia crassicarpa</name>
    <name type="common">northern wattle</name>
    <dbReference type="NCBI Taxonomy" id="499986"/>
    <lineage>
        <taxon>Eukaryota</taxon>
        <taxon>Viridiplantae</taxon>
        <taxon>Streptophyta</taxon>
        <taxon>Embryophyta</taxon>
        <taxon>Tracheophyta</taxon>
        <taxon>Spermatophyta</taxon>
        <taxon>Magnoliopsida</taxon>
        <taxon>eudicotyledons</taxon>
        <taxon>Gunneridae</taxon>
        <taxon>Pentapetalae</taxon>
        <taxon>rosids</taxon>
        <taxon>fabids</taxon>
        <taxon>Fabales</taxon>
        <taxon>Fabaceae</taxon>
        <taxon>Caesalpinioideae</taxon>
        <taxon>mimosoid clade</taxon>
        <taxon>Acacieae</taxon>
        <taxon>Acacia</taxon>
    </lineage>
</organism>
<feature type="compositionally biased region" description="Basic residues" evidence="4">
    <location>
        <begin position="132"/>
        <end position="149"/>
    </location>
</feature>
<evidence type="ECO:0000313" key="5">
    <source>
        <dbReference type="EMBL" id="KAK4265705.1"/>
    </source>
</evidence>
<evidence type="ECO:0000256" key="4">
    <source>
        <dbReference type="SAM" id="MobiDB-lite"/>
    </source>
</evidence>
<name>A0AAE1MI40_9FABA</name>
<reference evidence="5" key="1">
    <citation type="submission" date="2023-10" db="EMBL/GenBank/DDBJ databases">
        <title>Chromosome-level genome of the transformable northern wattle, Acacia crassicarpa.</title>
        <authorList>
            <person name="Massaro I."/>
            <person name="Sinha N.R."/>
            <person name="Poethig S."/>
            <person name="Leichty A.R."/>
        </authorList>
    </citation>
    <scope>NUCLEOTIDE SEQUENCE</scope>
    <source>
        <strain evidence="5">Acra3RX</strain>
        <tissue evidence="5">Leaf</tissue>
    </source>
</reference>
<evidence type="ECO:0000313" key="6">
    <source>
        <dbReference type="Proteomes" id="UP001293593"/>
    </source>
</evidence>
<evidence type="ECO:0008006" key="7">
    <source>
        <dbReference type="Google" id="ProtNLM"/>
    </source>
</evidence>
<gene>
    <name evidence="5" type="ORF">QN277_026722</name>
</gene>
<dbReference type="PANTHER" id="PTHR31109:SF2">
    <property type="entry name" value="RIBOSOME BIOGENESIS PROTEIN SLX9 HOMOLOG"/>
    <property type="match status" value="1"/>
</dbReference>
<dbReference type="AlphaFoldDB" id="A0AAE1MI40"/>
<sequence length="160" mass="18341">MGKTSSVRPGSKAERKFEKKLEFYGKVRASVASLSAQKSITKEKSRNQRRRQKKLKAYDLSALCETLPELKAPRQPADNLKLNCKSRKKILVKEQVRFLQNLSDPSFQTDPLSAIHQRLLTTQPVVEEQPKKKVNKNGSTKRKEKKLKALARSQNMEMSF</sequence>
<evidence type="ECO:0000256" key="2">
    <source>
        <dbReference type="ARBA" id="ARBA00011022"/>
    </source>
</evidence>
<feature type="region of interest" description="Disordered" evidence="4">
    <location>
        <begin position="33"/>
        <end position="54"/>
    </location>
</feature>
<keyword evidence="6" id="KW-1185">Reference proteome</keyword>
<dbReference type="Pfam" id="PF15341">
    <property type="entry name" value="SLX9"/>
    <property type="match status" value="1"/>
</dbReference>
<dbReference type="PANTHER" id="PTHR31109">
    <property type="entry name" value="PROTEIN FAM207A"/>
    <property type="match status" value="1"/>
</dbReference>
<evidence type="ECO:0000256" key="3">
    <source>
        <dbReference type="ARBA" id="ARBA00023242"/>
    </source>
</evidence>
<comment type="similarity">
    <text evidence="2">Belongs to the SLX9 family.</text>
</comment>